<dbReference type="PROSITE" id="PS00584">
    <property type="entry name" value="PFKB_KINASES_2"/>
    <property type="match status" value="1"/>
</dbReference>
<dbReference type="GO" id="GO:0016301">
    <property type="term" value="F:kinase activity"/>
    <property type="evidence" value="ECO:0007669"/>
    <property type="project" value="UniProtKB-KW"/>
</dbReference>
<dbReference type="OrthoDB" id="9795789at2"/>
<evidence type="ECO:0000256" key="2">
    <source>
        <dbReference type="ARBA" id="ARBA00022777"/>
    </source>
</evidence>
<proteinExistence type="predicted"/>
<evidence type="ECO:0000259" key="3">
    <source>
        <dbReference type="Pfam" id="PF00294"/>
    </source>
</evidence>
<keyword evidence="5" id="KW-1185">Reference proteome</keyword>
<dbReference type="STRING" id="113562.SAMN04489716_3628"/>
<dbReference type="Pfam" id="PF00294">
    <property type="entry name" value="PfkB"/>
    <property type="match status" value="1"/>
</dbReference>
<dbReference type="EMBL" id="LT629758">
    <property type="protein sequence ID" value="SDT40121.1"/>
    <property type="molecule type" value="Genomic_DNA"/>
</dbReference>
<evidence type="ECO:0000313" key="4">
    <source>
        <dbReference type="EMBL" id="SDT40121.1"/>
    </source>
</evidence>
<keyword evidence="1" id="KW-0808">Transferase</keyword>
<feature type="domain" description="Carbohydrate kinase PfkB" evidence="3">
    <location>
        <begin position="3"/>
        <end position="266"/>
    </location>
</feature>
<reference evidence="4 5" key="1">
    <citation type="submission" date="2016-10" db="EMBL/GenBank/DDBJ databases">
        <authorList>
            <person name="de Groot N.N."/>
        </authorList>
    </citation>
    <scope>NUCLEOTIDE SEQUENCE [LARGE SCALE GENOMIC DNA]</scope>
    <source>
        <strain evidence="4 5">DSM 43941</strain>
    </source>
</reference>
<evidence type="ECO:0000313" key="5">
    <source>
        <dbReference type="Proteomes" id="UP000198688"/>
    </source>
</evidence>
<dbReference type="InterPro" id="IPR011611">
    <property type="entry name" value="PfkB_dom"/>
</dbReference>
<dbReference type="Gene3D" id="3.40.1190.20">
    <property type="match status" value="1"/>
</dbReference>
<keyword evidence="2 4" id="KW-0418">Kinase</keyword>
<dbReference type="InterPro" id="IPR029056">
    <property type="entry name" value="Ribokinase-like"/>
</dbReference>
<dbReference type="RefSeq" id="WP_092545716.1">
    <property type="nucleotide sequence ID" value="NZ_BOMJ01000010.1"/>
</dbReference>
<evidence type="ECO:0000256" key="1">
    <source>
        <dbReference type="ARBA" id="ARBA00022679"/>
    </source>
</evidence>
<accession>A0A1H2A291</accession>
<dbReference type="PANTHER" id="PTHR42774:SF3">
    <property type="entry name" value="KETOHEXOKINASE"/>
    <property type="match status" value="1"/>
</dbReference>
<dbReference type="SUPFAM" id="SSF53613">
    <property type="entry name" value="Ribokinase-like"/>
    <property type="match status" value="1"/>
</dbReference>
<dbReference type="InterPro" id="IPR002173">
    <property type="entry name" value="Carboh/pur_kinase_PfkB_CS"/>
</dbReference>
<gene>
    <name evidence="4" type="ORF">SAMN04489716_3628</name>
</gene>
<protein>
    <submittedName>
        <fullName evidence="4">Sugar or nucleoside kinase, ribokinase family</fullName>
    </submittedName>
</protein>
<organism evidence="4 5">
    <name type="scientific">Actinoplanes derwentensis</name>
    <dbReference type="NCBI Taxonomy" id="113562"/>
    <lineage>
        <taxon>Bacteria</taxon>
        <taxon>Bacillati</taxon>
        <taxon>Actinomycetota</taxon>
        <taxon>Actinomycetes</taxon>
        <taxon>Micromonosporales</taxon>
        <taxon>Micromonosporaceae</taxon>
        <taxon>Actinoplanes</taxon>
    </lineage>
</organism>
<dbReference type="Proteomes" id="UP000198688">
    <property type="component" value="Chromosome I"/>
</dbReference>
<dbReference type="PANTHER" id="PTHR42774">
    <property type="entry name" value="PHOSPHOTRANSFERASE SYSTEM TRANSPORT PROTEIN"/>
    <property type="match status" value="1"/>
</dbReference>
<dbReference type="AlphaFoldDB" id="A0A1H2A291"/>
<name>A0A1H2A291_9ACTN</name>
<sequence>MRLLFVGLATVDLIQRVPRVPGVNEKIQSDSVTMAAGGPATNAAITAAALAPDYDVALMSAVGSHPLGALIKADLTAHGVTLIDATPDATDPPPVSAVTVLSTTGERTIVSHNAGTRAVPVPEMPEADLTLVDGHHPALARAAARTARRLLVDAGSWRPVFTEIFPLAEVVACSADFRHPSATAPAQAIAAPYVVVTHGPAPVQWFTAEAKGEVPVPQVKAVDTTGAGDAFHGALAVALTTKELPEAIAYAAHTAAIRVSHAGPRTWLTHLR</sequence>
<dbReference type="InterPro" id="IPR052562">
    <property type="entry name" value="Ketohexokinase-related"/>
</dbReference>